<dbReference type="PANTHER" id="PTHR43371">
    <property type="entry name" value="VITAMIN B12-DEPENDENT RIBONUCLEOTIDE REDUCTASE"/>
    <property type="match status" value="1"/>
</dbReference>
<evidence type="ECO:0000256" key="3">
    <source>
        <dbReference type="ARBA" id="ARBA00023002"/>
    </source>
</evidence>
<accession>A0A382VA55</accession>
<keyword evidence="2" id="KW-0846">Cobalamin</keyword>
<evidence type="ECO:0000256" key="2">
    <source>
        <dbReference type="ARBA" id="ARBA00022628"/>
    </source>
</evidence>
<comment type="cofactor">
    <cofactor evidence="1">
        <name>adenosylcob(III)alamin</name>
        <dbReference type="ChEBI" id="CHEBI:18408"/>
    </cofactor>
</comment>
<feature type="non-terminal residue" evidence="6">
    <location>
        <position position="1"/>
    </location>
</feature>
<sequence>CTAFMNLLSESTNAVSQAGRRGALMLTLRVDHPDIEDFITIKNDAYRTKVQYANISVLVTHEFMQAVMSDSDFDLRWGGEVFRTVRARELWHKIITNAHASAEPGIIFWDTMREYHNVEYVNPLTSTNPCGEQPLASYTACNLGNLNLMSFVGDDGAFDYEGLTEATKIATRFLDNVIEYNMNNHAMPKIEEAVASDRRVGLGITGMADAFVLMKKRYDSEEALESIDKIMATICHNSYETSVELAKEKGAFPLFDWAGVKQSKFIQSLPKSLQKKVKDHGLRNCT</sequence>
<evidence type="ECO:0000256" key="4">
    <source>
        <dbReference type="ARBA" id="ARBA00023285"/>
    </source>
</evidence>
<dbReference type="Pfam" id="PF02867">
    <property type="entry name" value="Ribonuc_red_lgC"/>
    <property type="match status" value="1"/>
</dbReference>
<dbReference type="Gene3D" id="3.20.70.20">
    <property type="match status" value="1"/>
</dbReference>
<evidence type="ECO:0000256" key="1">
    <source>
        <dbReference type="ARBA" id="ARBA00001922"/>
    </source>
</evidence>
<feature type="domain" description="Ribonucleotide reductase large subunit C-terminal" evidence="5">
    <location>
        <begin position="3"/>
        <end position="285"/>
    </location>
</feature>
<reference evidence="6" key="1">
    <citation type="submission" date="2018-05" db="EMBL/GenBank/DDBJ databases">
        <authorList>
            <person name="Lanie J.A."/>
            <person name="Ng W.-L."/>
            <person name="Kazmierczak K.M."/>
            <person name="Andrzejewski T.M."/>
            <person name="Davidsen T.M."/>
            <person name="Wayne K.J."/>
            <person name="Tettelin H."/>
            <person name="Glass J.I."/>
            <person name="Rusch D."/>
            <person name="Podicherti R."/>
            <person name="Tsui H.-C.T."/>
            <person name="Winkler M.E."/>
        </authorList>
    </citation>
    <scope>NUCLEOTIDE SEQUENCE</scope>
</reference>
<evidence type="ECO:0000313" key="6">
    <source>
        <dbReference type="EMBL" id="SVD43307.1"/>
    </source>
</evidence>
<name>A0A382VA55_9ZZZZ</name>
<dbReference type="SUPFAM" id="SSF51998">
    <property type="entry name" value="PFL-like glycyl radical enzymes"/>
    <property type="match status" value="1"/>
</dbReference>
<dbReference type="AlphaFoldDB" id="A0A382VA55"/>
<dbReference type="PANTHER" id="PTHR43371:SF1">
    <property type="entry name" value="RIBONUCLEOSIDE-DIPHOSPHATE REDUCTASE"/>
    <property type="match status" value="1"/>
</dbReference>
<dbReference type="GO" id="GO:0031419">
    <property type="term" value="F:cobalamin binding"/>
    <property type="evidence" value="ECO:0007669"/>
    <property type="project" value="UniProtKB-KW"/>
</dbReference>
<dbReference type="InterPro" id="IPR050862">
    <property type="entry name" value="RdRp_reductase_class-2"/>
</dbReference>
<organism evidence="6">
    <name type="scientific">marine metagenome</name>
    <dbReference type="NCBI Taxonomy" id="408172"/>
    <lineage>
        <taxon>unclassified sequences</taxon>
        <taxon>metagenomes</taxon>
        <taxon>ecological metagenomes</taxon>
    </lineage>
</organism>
<proteinExistence type="predicted"/>
<dbReference type="PRINTS" id="PR01183">
    <property type="entry name" value="RIBORDTASEM1"/>
</dbReference>
<dbReference type="EMBL" id="UINC01150326">
    <property type="protein sequence ID" value="SVD43307.1"/>
    <property type="molecule type" value="Genomic_DNA"/>
</dbReference>
<keyword evidence="3" id="KW-0560">Oxidoreductase</keyword>
<dbReference type="InterPro" id="IPR000788">
    <property type="entry name" value="RNR_lg_C"/>
</dbReference>
<feature type="non-terminal residue" evidence="6">
    <location>
        <position position="286"/>
    </location>
</feature>
<evidence type="ECO:0000259" key="5">
    <source>
        <dbReference type="Pfam" id="PF02867"/>
    </source>
</evidence>
<protein>
    <recommendedName>
        <fullName evidence="5">Ribonucleotide reductase large subunit C-terminal domain-containing protein</fullName>
    </recommendedName>
</protein>
<keyword evidence="4" id="KW-0170">Cobalt</keyword>
<dbReference type="GO" id="GO:0004748">
    <property type="term" value="F:ribonucleoside-diphosphate reductase activity, thioredoxin disulfide as acceptor"/>
    <property type="evidence" value="ECO:0007669"/>
    <property type="project" value="TreeGrafter"/>
</dbReference>
<gene>
    <name evidence="6" type="ORF">METZ01_LOCUS396161</name>
</gene>